<dbReference type="Proteomes" id="UP000249341">
    <property type="component" value="Unassembled WGS sequence"/>
</dbReference>
<keyword evidence="3" id="KW-1185">Reference proteome</keyword>
<sequence length="84" mass="8694">MTPSDHLLRRIARVNPTVAFAVALAVLLAGLFLPGIVGALLLAVIAAGLGALTFTTWPVQTPITRTVRLVLLVLLVVGAVSKAL</sequence>
<protein>
    <submittedName>
        <fullName evidence="2">Uncharacterized protein</fullName>
    </submittedName>
</protein>
<keyword evidence="1" id="KW-0812">Transmembrane</keyword>
<dbReference type="RefSeq" id="WP_111649070.1">
    <property type="nucleotide sequence ID" value="NZ_JACHWI010000001.1"/>
</dbReference>
<dbReference type="InterPro" id="IPR046549">
    <property type="entry name" value="DUF6703"/>
</dbReference>
<gene>
    <name evidence="2" type="ORF">B0I29_104439</name>
</gene>
<dbReference type="Pfam" id="PF20444">
    <property type="entry name" value="DUF6703"/>
    <property type="match status" value="1"/>
</dbReference>
<dbReference type="EMBL" id="QLMJ01000004">
    <property type="protein sequence ID" value="RAK39898.1"/>
    <property type="molecule type" value="Genomic_DNA"/>
</dbReference>
<keyword evidence="1" id="KW-0472">Membrane</keyword>
<evidence type="ECO:0000256" key="1">
    <source>
        <dbReference type="SAM" id="Phobius"/>
    </source>
</evidence>
<feature type="transmembrane region" description="Helical" evidence="1">
    <location>
        <begin position="66"/>
        <end position="83"/>
    </location>
</feature>
<evidence type="ECO:0000313" key="2">
    <source>
        <dbReference type="EMBL" id="RAK39898.1"/>
    </source>
</evidence>
<dbReference type="AlphaFoldDB" id="A0A327ZGV0"/>
<reference evidence="2 3" key="1">
    <citation type="submission" date="2018-06" db="EMBL/GenBank/DDBJ databases">
        <title>Genomic Encyclopedia of Type Strains, Phase III (KMG-III): the genomes of soil and plant-associated and newly described type strains.</title>
        <authorList>
            <person name="Whitman W."/>
        </authorList>
    </citation>
    <scope>NUCLEOTIDE SEQUENCE [LARGE SCALE GENOMIC DNA]</scope>
    <source>
        <strain evidence="2 3">CGMCC 4.7090</strain>
    </source>
</reference>
<organism evidence="2 3">
    <name type="scientific">Actinoplanes lutulentus</name>
    <dbReference type="NCBI Taxonomy" id="1287878"/>
    <lineage>
        <taxon>Bacteria</taxon>
        <taxon>Bacillati</taxon>
        <taxon>Actinomycetota</taxon>
        <taxon>Actinomycetes</taxon>
        <taxon>Micromonosporales</taxon>
        <taxon>Micromonosporaceae</taxon>
        <taxon>Actinoplanes</taxon>
    </lineage>
</organism>
<feature type="transmembrane region" description="Helical" evidence="1">
    <location>
        <begin position="12"/>
        <end position="33"/>
    </location>
</feature>
<proteinExistence type="predicted"/>
<evidence type="ECO:0000313" key="3">
    <source>
        <dbReference type="Proteomes" id="UP000249341"/>
    </source>
</evidence>
<keyword evidence="1" id="KW-1133">Transmembrane helix</keyword>
<name>A0A327ZGV0_9ACTN</name>
<comment type="caution">
    <text evidence="2">The sequence shown here is derived from an EMBL/GenBank/DDBJ whole genome shotgun (WGS) entry which is preliminary data.</text>
</comment>
<accession>A0A327ZGV0</accession>